<evidence type="ECO:0000256" key="2">
    <source>
        <dbReference type="ARBA" id="ARBA00022723"/>
    </source>
</evidence>
<protein>
    <recommendedName>
        <fullName evidence="6">Protein FAR1-RELATED SEQUENCE</fullName>
    </recommendedName>
</protein>
<comment type="caution">
    <text evidence="8">The sequence shown here is derived from an EMBL/GenBank/DDBJ whole genome shotgun (WGS) entry which is preliminary data.</text>
</comment>
<dbReference type="GO" id="GO:0005634">
    <property type="term" value="C:nucleus"/>
    <property type="evidence" value="ECO:0007669"/>
    <property type="project" value="UniProtKB-SubCell"/>
</dbReference>
<comment type="subcellular location">
    <subcellularLocation>
        <location evidence="6">Nucleus</location>
    </subcellularLocation>
</comment>
<dbReference type="Proteomes" id="UP000652761">
    <property type="component" value="Unassembled WGS sequence"/>
</dbReference>
<feature type="domain" description="SWIM-type" evidence="7">
    <location>
        <begin position="6"/>
        <end position="41"/>
    </location>
</feature>
<dbReference type="PANTHER" id="PTHR31669:SF251">
    <property type="entry name" value="PROTEIN FAR1-RELATED SEQUENCE"/>
    <property type="match status" value="1"/>
</dbReference>
<comment type="similarity">
    <text evidence="1 6">Belongs to the FHY3/FAR1 family.</text>
</comment>
<dbReference type="PANTHER" id="PTHR31669">
    <property type="entry name" value="PROTEIN FAR1-RELATED SEQUENCE 10-RELATED"/>
    <property type="match status" value="1"/>
</dbReference>
<dbReference type="InterPro" id="IPR006564">
    <property type="entry name" value="Znf_PMZ"/>
</dbReference>
<evidence type="ECO:0000259" key="7">
    <source>
        <dbReference type="PROSITE" id="PS50966"/>
    </source>
</evidence>
<dbReference type="InterPro" id="IPR007527">
    <property type="entry name" value="Znf_SWIM"/>
</dbReference>
<name>A0A843TLF7_COLES</name>
<proteinExistence type="inferred from homology"/>
<keyword evidence="6" id="KW-0539">Nucleus</keyword>
<evidence type="ECO:0000313" key="9">
    <source>
        <dbReference type="Proteomes" id="UP000652761"/>
    </source>
</evidence>
<sequence length="134" mass="15490">MFEKEFIVTCDKTGVVICGCRCFEFRGCLCRHALVAFQLVGISSIPQRYILKRWTKEMRYRHSLDEYNMDDNNLLDESSCYSYLVHQTVKITEISASSNVAFNVAKEVIPMLLKRMLEVANANIVEQPSEEIRV</sequence>
<dbReference type="InterPro" id="IPR031052">
    <property type="entry name" value="FHY3/FAR1"/>
</dbReference>
<dbReference type="OrthoDB" id="681484at2759"/>
<organism evidence="8 9">
    <name type="scientific">Colocasia esculenta</name>
    <name type="common">Wild taro</name>
    <name type="synonym">Arum esculentum</name>
    <dbReference type="NCBI Taxonomy" id="4460"/>
    <lineage>
        <taxon>Eukaryota</taxon>
        <taxon>Viridiplantae</taxon>
        <taxon>Streptophyta</taxon>
        <taxon>Embryophyta</taxon>
        <taxon>Tracheophyta</taxon>
        <taxon>Spermatophyta</taxon>
        <taxon>Magnoliopsida</taxon>
        <taxon>Liliopsida</taxon>
        <taxon>Araceae</taxon>
        <taxon>Aroideae</taxon>
        <taxon>Colocasieae</taxon>
        <taxon>Colocasia</taxon>
    </lineage>
</organism>
<dbReference type="EMBL" id="NMUH01000087">
    <property type="protein sequence ID" value="MQL71056.1"/>
    <property type="molecule type" value="Genomic_DNA"/>
</dbReference>
<dbReference type="AlphaFoldDB" id="A0A843TLF7"/>
<evidence type="ECO:0000256" key="5">
    <source>
        <dbReference type="PROSITE-ProRule" id="PRU00325"/>
    </source>
</evidence>
<keyword evidence="3 5" id="KW-0863">Zinc-finger</keyword>
<evidence type="ECO:0000313" key="8">
    <source>
        <dbReference type="EMBL" id="MQL71056.1"/>
    </source>
</evidence>
<comment type="function">
    <text evidence="6">Putative transcription activator involved in regulating light control of development.</text>
</comment>
<accession>A0A843TLF7</accession>
<keyword evidence="2 6" id="KW-0479">Metal-binding</keyword>
<dbReference type="SMART" id="SM00575">
    <property type="entry name" value="ZnF_PMZ"/>
    <property type="match status" value="1"/>
</dbReference>
<dbReference type="GO" id="GO:0006355">
    <property type="term" value="P:regulation of DNA-templated transcription"/>
    <property type="evidence" value="ECO:0007669"/>
    <property type="project" value="UniProtKB-UniRule"/>
</dbReference>
<evidence type="ECO:0000256" key="4">
    <source>
        <dbReference type="ARBA" id="ARBA00022833"/>
    </source>
</evidence>
<keyword evidence="9" id="KW-1185">Reference proteome</keyword>
<dbReference type="GO" id="GO:0008270">
    <property type="term" value="F:zinc ion binding"/>
    <property type="evidence" value="ECO:0007669"/>
    <property type="project" value="UniProtKB-UniRule"/>
</dbReference>
<evidence type="ECO:0000256" key="1">
    <source>
        <dbReference type="ARBA" id="ARBA00005889"/>
    </source>
</evidence>
<gene>
    <name evidence="8" type="ORF">Taro_003362</name>
</gene>
<reference evidence="8" key="1">
    <citation type="submission" date="2017-07" db="EMBL/GenBank/DDBJ databases">
        <title>Taro Niue Genome Assembly and Annotation.</title>
        <authorList>
            <person name="Atibalentja N."/>
            <person name="Keating K."/>
            <person name="Fields C.J."/>
        </authorList>
    </citation>
    <scope>NUCLEOTIDE SEQUENCE</scope>
    <source>
        <strain evidence="8">Niue_2</strain>
        <tissue evidence="8">Leaf</tissue>
    </source>
</reference>
<evidence type="ECO:0000256" key="3">
    <source>
        <dbReference type="ARBA" id="ARBA00022771"/>
    </source>
</evidence>
<dbReference type="PROSITE" id="PS50966">
    <property type="entry name" value="ZF_SWIM"/>
    <property type="match status" value="1"/>
</dbReference>
<evidence type="ECO:0000256" key="6">
    <source>
        <dbReference type="RuleBase" id="RU367018"/>
    </source>
</evidence>
<keyword evidence="4 6" id="KW-0862">Zinc</keyword>